<dbReference type="InterPro" id="IPR044031">
    <property type="entry name" value="TssC1_N"/>
</dbReference>
<evidence type="ECO:0000313" key="3">
    <source>
        <dbReference type="EMBL" id="VAW92920.1"/>
    </source>
</evidence>
<dbReference type="PANTHER" id="PTHR35565:SF1">
    <property type="entry name" value="TYPE VI SECRETION SYSTEM CONTRACTILE SHEATH LARGE SUBUNIT"/>
    <property type="match status" value="1"/>
</dbReference>
<organism evidence="3">
    <name type="scientific">hydrothermal vent metagenome</name>
    <dbReference type="NCBI Taxonomy" id="652676"/>
    <lineage>
        <taxon>unclassified sequences</taxon>
        <taxon>metagenomes</taxon>
        <taxon>ecological metagenomes</taxon>
    </lineage>
</organism>
<dbReference type="AlphaFoldDB" id="A0A3B0ZUN4"/>
<sequence>MAIQEHSKGSTTEVEEQEGGNIYERLCKLVDVAPVDEGLELTNFSDLKGMADTSANQRLTAALSVFIDVISKSSSSIKKIDKVLLDNYIAGLDATISKQLDLILHHEKFQEIESTWKGLRYLVERTDFKKNSKIELLDVSKEEMREDFEEAPDTTQSGLYKHVYIDEYDTPGGEPITAIVSNYQFESTAQDIALLTEVSRIASVAHCPFLGTVGPKFFGKKDIDDIPKIHDLSTYMDKAEYIRWKGFRESEDSRYIGLTLPRFLLRLPYGRENNPVRSFNYEETVNAQGSENYLWGNASFAFAANMAKSFKENGWCVNIRGPEAGGKVENLPIHLYDAGRGLQGKIPTEIVIPETRELEFANLGFIPLSYYKNSDYACFFSANSVQNPAEYNTPDATANSRINARLPYIFLVSRLAHYLKVLQRENIGSTKDRQALEDELNEWIQTLITKKTNPGPELIATHPLRDAKVEVKEIPSNPGYYSVSLFVMPHFQIEGVDISLSLVSQMPKSE</sequence>
<dbReference type="Pfam" id="PF05943">
    <property type="entry name" value="VipB"/>
    <property type="match status" value="1"/>
</dbReference>
<name>A0A3B0ZUN4_9ZZZZ</name>
<feature type="domain" description="TssC1 C-terminal" evidence="2">
    <location>
        <begin position="396"/>
        <end position="506"/>
    </location>
</feature>
<proteinExistence type="predicted"/>
<dbReference type="NCBIfam" id="TIGR03355">
    <property type="entry name" value="VI_chp_2"/>
    <property type="match status" value="1"/>
</dbReference>
<dbReference type="PANTHER" id="PTHR35565">
    <property type="entry name" value="CYTOPLASMIC PROTEIN-RELATED"/>
    <property type="match status" value="1"/>
</dbReference>
<dbReference type="InterPro" id="IPR010269">
    <property type="entry name" value="T6SS_TssC-like"/>
</dbReference>
<dbReference type="EMBL" id="UOFS01000013">
    <property type="protein sequence ID" value="VAW92920.1"/>
    <property type="molecule type" value="Genomic_DNA"/>
</dbReference>
<reference evidence="3" key="1">
    <citation type="submission" date="2018-06" db="EMBL/GenBank/DDBJ databases">
        <authorList>
            <person name="Zhirakovskaya E."/>
        </authorList>
    </citation>
    <scope>NUCLEOTIDE SEQUENCE</scope>
</reference>
<dbReference type="InterPro" id="IPR044032">
    <property type="entry name" value="TssC1_C"/>
</dbReference>
<evidence type="ECO:0000259" key="2">
    <source>
        <dbReference type="Pfam" id="PF18945"/>
    </source>
</evidence>
<accession>A0A3B0ZUN4</accession>
<evidence type="ECO:0000259" key="1">
    <source>
        <dbReference type="Pfam" id="PF05943"/>
    </source>
</evidence>
<feature type="domain" description="TssC1 N-terminal" evidence="1">
    <location>
        <begin position="86"/>
        <end position="386"/>
    </location>
</feature>
<dbReference type="Pfam" id="PF18945">
    <property type="entry name" value="VipB_2"/>
    <property type="match status" value="1"/>
</dbReference>
<protein>
    <submittedName>
        <fullName evidence="3">Uncharacterized protein ImpC</fullName>
    </submittedName>
</protein>
<gene>
    <name evidence="3" type="ORF">MNBD_GAMMA22-528</name>
</gene>